<sequence>MAIFKCCSCCREQKGEICYHDNQVQLVLPSLLLLSALSQLFLVAVAISIAVDSYRNYAKGITIFIFFLNLIVIMLGLIFVLKGWNTLHMEPANIVPIVAQPTPSNETDSLRNLSVEHLSYLVSITTIPANKASTQHSVLEKRDFHGYKKSCRDLILLCATVAFPVDGLLTVSLILLFIFSIKIKGTEDISQGLHDDESPLLESIEKKHILKEE</sequence>
<evidence type="ECO:0000313" key="3">
    <source>
        <dbReference type="Proteomes" id="UP001195483"/>
    </source>
</evidence>
<feature type="transmembrane region" description="Helical" evidence="1">
    <location>
        <begin position="154"/>
        <end position="179"/>
    </location>
</feature>
<name>A0AAE0VSF6_9BIVA</name>
<dbReference type="Proteomes" id="UP001195483">
    <property type="component" value="Unassembled WGS sequence"/>
</dbReference>
<gene>
    <name evidence="2" type="ORF">CHS0354_036525</name>
</gene>
<keyword evidence="3" id="KW-1185">Reference proteome</keyword>
<evidence type="ECO:0000256" key="1">
    <source>
        <dbReference type="SAM" id="Phobius"/>
    </source>
</evidence>
<feature type="transmembrane region" description="Helical" evidence="1">
    <location>
        <begin position="63"/>
        <end position="81"/>
    </location>
</feature>
<feature type="transmembrane region" description="Helical" evidence="1">
    <location>
        <begin position="31"/>
        <end position="51"/>
    </location>
</feature>
<keyword evidence="1" id="KW-0472">Membrane</keyword>
<reference evidence="2" key="3">
    <citation type="submission" date="2023-05" db="EMBL/GenBank/DDBJ databases">
        <authorList>
            <person name="Smith C.H."/>
        </authorList>
    </citation>
    <scope>NUCLEOTIDE SEQUENCE</scope>
    <source>
        <strain evidence="2">CHS0354</strain>
        <tissue evidence="2">Mantle</tissue>
    </source>
</reference>
<reference evidence="2" key="1">
    <citation type="journal article" date="2021" name="Genome Biol. Evol.">
        <title>A High-Quality Reference Genome for a Parasitic Bivalve with Doubly Uniparental Inheritance (Bivalvia: Unionida).</title>
        <authorList>
            <person name="Smith C.H."/>
        </authorList>
    </citation>
    <scope>NUCLEOTIDE SEQUENCE</scope>
    <source>
        <strain evidence="2">CHS0354</strain>
    </source>
</reference>
<dbReference type="AlphaFoldDB" id="A0AAE0VSF6"/>
<reference evidence="2" key="2">
    <citation type="journal article" date="2021" name="Genome Biol. Evol.">
        <title>Developing a high-quality reference genome for a parasitic bivalve with doubly uniparental inheritance (Bivalvia: Unionida).</title>
        <authorList>
            <person name="Smith C.H."/>
        </authorList>
    </citation>
    <scope>NUCLEOTIDE SEQUENCE</scope>
    <source>
        <strain evidence="2">CHS0354</strain>
        <tissue evidence="2">Mantle</tissue>
    </source>
</reference>
<organism evidence="2 3">
    <name type="scientific">Potamilus streckersoni</name>
    <dbReference type="NCBI Taxonomy" id="2493646"/>
    <lineage>
        <taxon>Eukaryota</taxon>
        <taxon>Metazoa</taxon>
        <taxon>Spiralia</taxon>
        <taxon>Lophotrochozoa</taxon>
        <taxon>Mollusca</taxon>
        <taxon>Bivalvia</taxon>
        <taxon>Autobranchia</taxon>
        <taxon>Heteroconchia</taxon>
        <taxon>Palaeoheterodonta</taxon>
        <taxon>Unionida</taxon>
        <taxon>Unionoidea</taxon>
        <taxon>Unionidae</taxon>
        <taxon>Ambleminae</taxon>
        <taxon>Lampsilini</taxon>
        <taxon>Potamilus</taxon>
    </lineage>
</organism>
<comment type="caution">
    <text evidence="2">The sequence shown here is derived from an EMBL/GenBank/DDBJ whole genome shotgun (WGS) entry which is preliminary data.</text>
</comment>
<keyword evidence="1" id="KW-0812">Transmembrane</keyword>
<proteinExistence type="predicted"/>
<dbReference type="EMBL" id="JAEAOA010002135">
    <property type="protein sequence ID" value="KAK3587355.1"/>
    <property type="molecule type" value="Genomic_DNA"/>
</dbReference>
<accession>A0AAE0VSF6</accession>
<evidence type="ECO:0000313" key="2">
    <source>
        <dbReference type="EMBL" id="KAK3587355.1"/>
    </source>
</evidence>
<protein>
    <submittedName>
        <fullName evidence="2">Uncharacterized protein</fullName>
    </submittedName>
</protein>
<keyword evidence="1" id="KW-1133">Transmembrane helix</keyword>